<dbReference type="Proteomes" id="UP000434172">
    <property type="component" value="Unassembled WGS sequence"/>
</dbReference>
<proteinExistence type="predicted"/>
<accession>A0A8H3VVS2</accession>
<feature type="compositionally biased region" description="Polar residues" evidence="1">
    <location>
        <begin position="33"/>
        <end position="46"/>
    </location>
</feature>
<dbReference type="AlphaFoldDB" id="A0A8H3VVS2"/>
<comment type="caution">
    <text evidence="2">The sequence shown here is derived from an EMBL/GenBank/DDBJ whole genome shotgun (WGS) entry which is preliminary data.</text>
</comment>
<feature type="compositionally biased region" description="Basic residues" evidence="1">
    <location>
        <begin position="1"/>
        <end position="17"/>
    </location>
</feature>
<name>A0A8H3VVS2_9PEZI</name>
<evidence type="ECO:0000313" key="2">
    <source>
        <dbReference type="EMBL" id="KAF0317386.1"/>
    </source>
</evidence>
<evidence type="ECO:0000256" key="1">
    <source>
        <dbReference type="SAM" id="MobiDB-lite"/>
    </source>
</evidence>
<keyword evidence="3" id="KW-1185">Reference proteome</keyword>
<dbReference type="OrthoDB" id="10396529at2759"/>
<protein>
    <submittedName>
        <fullName evidence="2">Uncharacterized protein</fullName>
    </submittedName>
</protein>
<gene>
    <name evidence="2" type="ORF">GQ607_015338</name>
</gene>
<evidence type="ECO:0000313" key="3">
    <source>
        <dbReference type="Proteomes" id="UP000434172"/>
    </source>
</evidence>
<organism evidence="2 3">
    <name type="scientific">Colletotrichum asianum</name>
    <dbReference type="NCBI Taxonomy" id="702518"/>
    <lineage>
        <taxon>Eukaryota</taxon>
        <taxon>Fungi</taxon>
        <taxon>Dikarya</taxon>
        <taxon>Ascomycota</taxon>
        <taxon>Pezizomycotina</taxon>
        <taxon>Sordariomycetes</taxon>
        <taxon>Hypocreomycetidae</taxon>
        <taxon>Glomerellales</taxon>
        <taxon>Glomerellaceae</taxon>
        <taxon>Colletotrichum</taxon>
        <taxon>Colletotrichum gloeosporioides species complex</taxon>
    </lineage>
</organism>
<dbReference type="EMBL" id="WOWK01000131">
    <property type="protein sequence ID" value="KAF0317386.1"/>
    <property type="molecule type" value="Genomic_DNA"/>
</dbReference>
<feature type="region of interest" description="Disordered" evidence="1">
    <location>
        <begin position="1"/>
        <end position="53"/>
    </location>
</feature>
<sequence length="137" mass="15582">MSKKARPGQGARRRAKKRAEAAKANPDAIDSAKASTLTRRQRITNANERRRMTNARLDQIEQTVQQTHREAAESKKETDSWRFRTDLDAVDFKLSASNVVAKLAKLEAEKEDTKKQLGDMAATIARMEEELKKKEKE</sequence>
<reference evidence="2 3" key="1">
    <citation type="submission" date="2019-12" db="EMBL/GenBank/DDBJ databases">
        <title>A genome sequence resource for the geographically widespread anthracnose pathogen Colletotrichum asianum.</title>
        <authorList>
            <person name="Meng Y."/>
        </authorList>
    </citation>
    <scope>NUCLEOTIDE SEQUENCE [LARGE SCALE GENOMIC DNA]</scope>
    <source>
        <strain evidence="2 3">ICMP 18580</strain>
    </source>
</reference>